<feature type="region of interest" description="Disordered" evidence="1">
    <location>
        <begin position="475"/>
        <end position="531"/>
    </location>
</feature>
<dbReference type="OrthoDB" id="4900688at2759"/>
<evidence type="ECO:0000313" key="2">
    <source>
        <dbReference type="EMBL" id="KAF1957356.1"/>
    </source>
</evidence>
<evidence type="ECO:0008006" key="4">
    <source>
        <dbReference type="Google" id="ProtNLM"/>
    </source>
</evidence>
<organism evidence="2 3">
    <name type="scientific">Byssothecium circinans</name>
    <dbReference type="NCBI Taxonomy" id="147558"/>
    <lineage>
        <taxon>Eukaryota</taxon>
        <taxon>Fungi</taxon>
        <taxon>Dikarya</taxon>
        <taxon>Ascomycota</taxon>
        <taxon>Pezizomycotina</taxon>
        <taxon>Dothideomycetes</taxon>
        <taxon>Pleosporomycetidae</taxon>
        <taxon>Pleosporales</taxon>
        <taxon>Massarineae</taxon>
        <taxon>Massarinaceae</taxon>
        <taxon>Byssothecium</taxon>
    </lineage>
</organism>
<gene>
    <name evidence="2" type="ORF">CC80DRAFT_592636</name>
</gene>
<dbReference type="PANTHER" id="PTHR35391:SF5">
    <property type="entry name" value="DUF6590 DOMAIN-CONTAINING PROTEIN"/>
    <property type="match status" value="1"/>
</dbReference>
<evidence type="ECO:0000313" key="3">
    <source>
        <dbReference type="Proteomes" id="UP000800035"/>
    </source>
</evidence>
<dbReference type="EMBL" id="ML976989">
    <property type="protein sequence ID" value="KAF1957356.1"/>
    <property type="molecule type" value="Genomic_DNA"/>
</dbReference>
<accession>A0A6A5U2Z5</accession>
<dbReference type="Proteomes" id="UP000800035">
    <property type="component" value="Unassembled WGS sequence"/>
</dbReference>
<protein>
    <recommendedName>
        <fullName evidence="4">C2H2-type domain-containing protein</fullName>
    </recommendedName>
</protein>
<name>A0A6A5U2Z5_9PLEO</name>
<feature type="region of interest" description="Disordered" evidence="1">
    <location>
        <begin position="98"/>
        <end position="131"/>
    </location>
</feature>
<reference evidence="2" key="1">
    <citation type="journal article" date="2020" name="Stud. Mycol.">
        <title>101 Dothideomycetes genomes: a test case for predicting lifestyles and emergence of pathogens.</title>
        <authorList>
            <person name="Haridas S."/>
            <person name="Albert R."/>
            <person name="Binder M."/>
            <person name="Bloem J."/>
            <person name="Labutti K."/>
            <person name="Salamov A."/>
            <person name="Andreopoulos B."/>
            <person name="Baker S."/>
            <person name="Barry K."/>
            <person name="Bills G."/>
            <person name="Bluhm B."/>
            <person name="Cannon C."/>
            <person name="Castanera R."/>
            <person name="Culley D."/>
            <person name="Daum C."/>
            <person name="Ezra D."/>
            <person name="Gonzalez J."/>
            <person name="Henrissat B."/>
            <person name="Kuo A."/>
            <person name="Liang C."/>
            <person name="Lipzen A."/>
            <person name="Lutzoni F."/>
            <person name="Magnuson J."/>
            <person name="Mondo S."/>
            <person name="Nolan M."/>
            <person name="Ohm R."/>
            <person name="Pangilinan J."/>
            <person name="Park H.-J."/>
            <person name="Ramirez L."/>
            <person name="Alfaro M."/>
            <person name="Sun H."/>
            <person name="Tritt A."/>
            <person name="Yoshinaga Y."/>
            <person name="Zwiers L.-H."/>
            <person name="Turgeon B."/>
            <person name="Goodwin S."/>
            <person name="Spatafora J."/>
            <person name="Crous P."/>
            <person name="Grigoriev I."/>
        </authorList>
    </citation>
    <scope>NUCLEOTIDE SEQUENCE</scope>
    <source>
        <strain evidence="2">CBS 675.92</strain>
    </source>
</reference>
<keyword evidence="3" id="KW-1185">Reference proteome</keyword>
<evidence type="ECO:0000256" key="1">
    <source>
        <dbReference type="SAM" id="MobiDB-lite"/>
    </source>
</evidence>
<proteinExistence type="predicted"/>
<feature type="compositionally biased region" description="Low complexity" evidence="1">
    <location>
        <begin position="510"/>
        <end position="531"/>
    </location>
</feature>
<dbReference type="PANTHER" id="PTHR35391">
    <property type="entry name" value="C2H2-TYPE DOMAIN-CONTAINING PROTEIN-RELATED"/>
    <property type="match status" value="1"/>
</dbReference>
<sequence length="547" mass="60413">MEAEEEVEGILTASPVSQASEVANLFRQAASLAGISSDLRNNLSDQQARFNTWQSSHKPLSFSNRSEVQERNEAVLLSLLDGLLSELRAILEPEVSNATSNDEELTDVLSESEVYTDSTDTSDDASDSSHQQSAVYPIDDIISRLFRFTMYMLQPIVVNDTSTISKSSEELIRREAQFLSVDGENCSAHFRQNVPALAKHNNLLERHLKAAYRRRCMILSRYESLSGLHHESKDLESNRLQTPFSEDKETHWSEEMFQAFAIDTSTSCCRFCGKDSAEIEFDPSDSDMRIHWQKHVLRDVAPYVCLLAHCEAKNVLFDSTQAWLDHMKGHSYIYACQFLGHATRVFGTCDGLAQHLTSQHAECVPTSMASSIAALGRYPSEDVVKCLILEWNPESYEGADFITCIYCERLASEVSAQSGLNVAISDVYSLDDYGSIKANILDHLIWHQDEIALKTLPGASNAPSTPVLAKSALERNMESSGTGSRKRVKPSGVKSPPKTEIASRKSTPQKAISATKKAMSTASASGTTGKSSFATTDVRIVNAIIDV</sequence>
<dbReference type="AlphaFoldDB" id="A0A6A5U2Z5"/>